<dbReference type="GO" id="GO:0008483">
    <property type="term" value="F:transaminase activity"/>
    <property type="evidence" value="ECO:0007669"/>
    <property type="project" value="UniProtKB-KW"/>
</dbReference>
<dbReference type="Proteomes" id="UP000280434">
    <property type="component" value="Unassembled WGS sequence"/>
</dbReference>
<evidence type="ECO:0000256" key="1">
    <source>
        <dbReference type="ARBA" id="ARBA00001933"/>
    </source>
</evidence>
<dbReference type="OrthoDB" id="9803665at2"/>
<dbReference type="InterPro" id="IPR015421">
    <property type="entry name" value="PyrdxlP-dep_Trfase_major"/>
</dbReference>
<comment type="cofactor">
    <cofactor evidence="1 6 7">
        <name>pyridoxal 5'-phosphate</name>
        <dbReference type="ChEBI" id="CHEBI:597326"/>
    </cofactor>
</comment>
<evidence type="ECO:0000256" key="7">
    <source>
        <dbReference type="RuleBase" id="RU000382"/>
    </source>
</evidence>
<keyword evidence="8" id="KW-0032">Aminotransferase</keyword>
<reference evidence="8 9" key="1">
    <citation type="submission" date="2018-10" db="EMBL/GenBank/DDBJ databases">
        <title>Paraburkholderia sp. 7MK8-2, isolated from soil.</title>
        <authorList>
            <person name="Gao Z.-H."/>
            <person name="Qiu L.-H."/>
        </authorList>
    </citation>
    <scope>NUCLEOTIDE SEQUENCE [LARGE SCALE GENOMIC DNA]</scope>
    <source>
        <strain evidence="8 9">7MK8-2</strain>
    </source>
</reference>
<feature type="modified residue" description="N6-(pyridoxal phosphate)lysine" evidence="6">
    <location>
        <position position="318"/>
    </location>
</feature>
<gene>
    <name evidence="8" type="ORF">D7S89_06970</name>
</gene>
<keyword evidence="3" id="KW-0210">Decarboxylase</keyword>
<organism evidence="8 9">
    <name type="scientific">Trinickia fusca</name>
    <dbReference type="NCBI Taxonomy" id="2419777"/>
    <lineage>
        <taxon>Bacteria</taxon>
        <taxon>Pseudomonadati</taxon>
        <taxon>Pseudomonadota</taxon>
        <taxon>Betaproteobacteria</taxon>
        <taxon>Burkholderiales</taxon>
        <taxon>Burkholderiaceae</taxon>
        <taxon>Trinickia</taxon>
    </lineage>
</organism>
<keyword evidence="4 6" id="KW-0663">Pyridoxal phosphate</keyword>
<accession>A0A494XM31</accession>
<proteinExistence type="inferred from homology"/>
<evidence type="ECO:0000256" key="4">
    <source>
        <dbReference type="ARBA" id="ARBA00022898"/>
    </source>
</evidence>
<evidence type="ECO:0000256" key="6">
    <source>
        <dbReference type="PIRSR" id="PIRSR602129-50"/>
    </source>
</evidence>
<dbReference type="SUPFAM" id="SSF53383">
    <property type="entry name" value="PLP-dependent transferases"/>
    <property type="match status" value="1"/>
</dbReference>
<evidence type="ECO:0000313" key="9">
    <source>
        <dbReference type="Proteomes" id="UP000280434"/>
    </source>
</evidence>
<comment type="similarity">
    <text evidence="2 7">Belongs to the group II decarboxylase family.</text>
</comment>
<dbReference type="PANTHER" id="PTHR11999">
    <property type="entry name" value="GROUP II PYRIDOXAL-5-PHOSPHATE DECARBOXYLASE"/>
    <property type="match status" value="1"/>
</dbReference>
<sequence>MFRSAILASPSSLDQRIAPARIEPETFRALGHELVERLADFMAALPDRSVKPRQSAQDIQSWLAEAAFPETASPAQQVLGQACDLLCSHAVSTSHPRFWAYVMGAASPMGMFADFLAAAVSAPATSYATSGLTVAMEAQTIQWMARLIGYPSGGGGLFVSGGSVANLVALRLALHAVLGADVRAVGLADPEASQLCLYATEDAHSSIDAAAEVSGLGTQRIRRIRLDAAGRMDVTDLQQKIRADKTTGKTPLMVVATAGTTSLGAVDPLRDIARICRDEQVWFHVDGAYGGFAALSPDAPDDIHGLQEADSVTIDPHKWLYMPADIGCVLTRDPKLLLDTFRQGAPYYAENDEQALLGGPERLQFRDLGLQTTRAFRALKVRLGLQLVGRSGYRQMITDDIRLARKLHEIAGSHPELEAFTHHLSITTFRYRPANSVSGTAEGEARLDRLNHAILDELHRCGIAYPSHTTVRGKFALRVCIVNFNTSLADLEDLVRHVTDIGRAVSRDLA</sequence>
<dbReference type="Gene3D" id="3.40.640.10">
    <property type="entry name" value="Type I PLP-dependent aspartate aminotransferase-like (Major domain)"/>
    <property type="match status" value="1"/>
</dbReference>
<dbReference type="AlphaFoldDB" id="A0A494XM31"/>
<evidence type="ECO:0000256" key="2">
    <source>
        <dbReference type="ARBA" id="ARBA00009533"/>
    </source>
</evidence>
<evidence type="ECO:0000256" key="3">
    <source>
        <dbReference type="ARBA" id="ARBA00022793"/>
    </source>
</evidence>
<name>A0A494XM31_9BURK</name>
<dbReference type="InterPro" id="IPR015422">
    <property type="entry name" value="PyrdxlP-dep_Trfase_small"/>
</dbReference>
<dbReference type="GO" id="GO:0030170">
    <property type="term" value="F:pyridoxal phosphate binding"/>
    <property type="evidence" value="ECO:0007669"/>
    <property type="project" value="InterPro"/>
</dbReference>
<dbReference type="EMBL" id="RBZV01000002">
    <property type="protein sequence ID" value="RKP50811.1"/>
    <property type="molecule type" value="Genomic_DNA"/>
</dbReference>
<evidence type="ECO:0000313" key="8">
    <source>
        <dbReference type="EMBL" id="RKP50811.1"/>
    </source>
</evidence>
<dbReference type="PANTHER" id="PTHR11999:SF70">
    <property type="entry name" value="MIP05841P"/>
    <property type="match status" value="1"/>
</dbReference>
<dbReference type="InterPro" id="IPR010977">
    <property type="entry name" value="Aromatic_deC"/>
</dbReference>
<keyword evidence="8" id="KW-0808">Transferase</keyword>
<dbReference type="GO" id="GO:0006520">
    <property type="term" value="P:amino acid metabolic process"/>
    <property type="evidence" value="ECO:0007669"/>
    <property type="project" value="InterPro"/>
</dbReference>
<keyword evidence="9" id="KW-1185">Reference proteome</keyword>
<dbReference type="Pfam" id="PF00282">
    <property type="entry name" value="Pyridoxal_deC"/>
    <property type="match status" value="1"/>
</dbReference>
<protein>
    <submittedName>
        <fullName evidence="8">Aminotransferase class V-fold PLP-dependent enzyme</fullName>
    </submittedName>
</protein>
<dbReference type="InterPro" id="IPR002129">
    <property type="entry name" value="PyrdxlP-dep_de-COase"/>
</dbReference>
<dbReference type="InterPro" id="IPR015424">
    <property type="entry name" value="PyrdxlP-dep_Trfase"/>
</dbReference>
<dbReference type="Gene3D" id="3.90.1150.10">
    <property type="entry name" value="Aspartate Aminotransferase, domain 1"/>
    <property type="match status" value="1"/>
</dbReference>
<dbReference type="Gene3D" id="1.20.1340.10">
    <property type="entry name" value="dopa decarboxylase, N-terminal domain"/>
    <property type="match status" value="1"/>
</dbReference>
<dbReference type="GO" id="GO:0016831">
    <property type="term" value="F:carboxy-lyase activity"/>
    <property type="evidence" value="ECO:0007669"/>
    <property type="project" value="UniProtKB-KW"/>
</dbReference>
<evidence type="ECO:0000256" key="5">
    <source>
        <dbReference type="ARBA" id="ARBA00023239"/>
    </source>
</evidence>
<comment type="caution">
    <text evidence="8">The sequence shown here is derived from an EMBL/GenBank/DDBJ whole genome shotgun (WGS) entry which is preliminary data.</text>
</comment>
<keyword evidence="5 7" id="KW-0456">Lyase</keyword>
<dbReference type="GO" id="GO:0019752">
    <property type="term" value="P:carboxylic acid metabolic process"/>
    <property type="evidence" value="ECO:0007669"/>
    <property type="project" value="InterPro"/>
</dbReference>
<dbReference type="PRINTS" id="PR00800">
    <property type="entry name" value="YHDCRBOXLASE"/>
</dbReference>